<dbReference type="InterPro" id="IPR018211">
    <property type="entry name" value="ADH_Fe_CS"/>
</dbReference>
<evidence type="ECO:0000259" key="6">
    <source>
        <dbReference type="Pfam" id="PF25137"/>
    </source>
</evidence>
<dbReference type="RefSeq" id="WP_013681803.1">
    <property type="nucleotide sequence ID" value="NC_015318.1"/>
</dbReference>
<accession>F2LVH8</accession>
<dbReference type="GO" id="GO:0046872">
    <property type="term" value="F:metal ion binding"/>
    <property type="evidence" value="ECO:0007669"/>
    <property type="project" value="InterPro"/>
</dbReference>
<dbReference type="PANTHER" id="PTHR11496">
    <property type="entry name" value="ALCOHOL DEHYDROGENASE"/>
    <property type="match status" value="1"/>
</dbReference>
<dbReference type="OrthoDB" id="9778433at2"/>
<gene>
    <name evidence="7" type="ordered locus">Hipma_0792</name>
</gene>
<evidence type="ECO:0000256" key="2">
    <source>
        <dbReference type="ARBA" id="ARBA00007358"/>
    </source>
</evidence>
<keyword evidence="8" id="KW-1185">Reference proteome</keyword>
<dbReference type="EMBL" id="CP002606">
    <property type="protein sequence ID" value="AEA33762.1"/>
    <property type="molecule type" value="Genomic_DNA"/>
</dbReference>
<evidence type="ECO:0000256" key="1">
    <source>
        <dbReference type="ARBA" id="ARBA00001962"/>
    </source>
</evidence>
<evidence type="ECO:0000256" key="4">
    <source>
        <dbReference type="ARBA" id="ARBA00023027"/>
    </source>
</evidence>
<dbReference type="HOGENOM" id="CLU_007207_0_0_7"/>
<keyword evidence="3 7" id="KW-0560">Oxidoreductase</keyword>
<dbReference type="InterPro" id="IPR056798">
    <property type="entry name" value="ADH_Fe_C"/>
</dbReference>
<dbReference type="InterPro" id="IPR001670">
    <property type="entry name" value="ADH_Fe/GldA"/>
</dbReference>
<feature type="domain" description="Alcohol dehydrogenase iron-type/glycerol dehydrogenase GldA" evidence="5">
    <location>
        <begin position="9"/>
        <end position="180"/>
    </location>
</feature>
<organism evidence="7 8">
    <name type="scientific">Hippea maritima (strain ATCC 700847 / DSM 10411 / MH2)</name>
    <dbReference type="NCBI Taxonomy" id="760142"/>
    <lineage>
        <taxon>Bacteria</taxon>
        <taxon>Pseudomonadati</taxon>
        <taxon>Campylobacterota</taxon>
        <taxon>Desulfurellia</taxon>
        <taxon>Desulfurellales</taxon>
        <taxon>Hippeaceae</taxon>
        <taxon>Hippea</taxon>
    </lineage>
</organism>
<evidence type="ECO:0000259" key="5">
    <source>
        <dbReference type="Pfam" id="PF00465"/>
    </source>
</evidence>
<dbReference type="Gene3D" id="3.40.50.1970">
    <property type="match status" value="1"/>
</dbReference>
<dbReference type="STRING" id="760142.Hipma_0792"/>
<dbReference type="AlphaFoldDB" id="F2LVH8"/>
<dbReference type="FunFam" id="3.40.50.1970:FF:000003">
    <property type="entry name" value="Alcohol dehydrogenase, iron-containing"/>
    <property type="match status" value="1"/>
</dbReference>
<reference evidence="7 8" key="1">
    <citation type="journal article" date="2011" name="Stand. Genomic Sci.">
        <title>Complete genome sequence of the thermophilic sulfur-reducer Hippea maritima type strain (MH(2)).</title>
        <authorList>
            <person name="Huntemann M."/>
            <person name="Lu M."/>
            <person name="Nolan M."/>
            <person name="Lapidus A."/>
            <person name="Lucas S."/>
            <person name="Hammon N."/>
            <person name="Deshpande S."/>
            <person name="Cheng J.F."/>
            <person name="Tapia R."/>
            <person name="Han C."/>
            <person name="Goodwin L."/>
            <person name="Pitluck S."/>
            <person name="Liolios K."/>
            <person name="Pagani I."/>
            <person name="Ivanova N."/>
            <person name="Ovchinikova G."/>
            <person name="Pati A."/>
            <person name="Chen A."/>
            <person name="Palaniappan K."/>
            <person name="Land M."/>
            <person name="Hauser L."/>
            <person name="Jeffries C.D."/>
            <person name="Detter J.C."/>
            <person name="Brambilla E.M."/>
            <person name="Rohde M."/>
            <person name="Spring S."/>
            <person name="Goker M."/>
            <person name="Woyke T."/>
            <person name="Bristow J."/>
            <person name="Eisen J.A."/>
            <person name="Markowitz V."/>
            <person name="Hugenholtz P."/>
            <person name="Kyrpides N.C."/>
            <person name="Klenk H.P."/>
            <person name="Mavromatis K."/>
        </authorList>
    </citation>
    <scope>NUCLEOTIDE SEQUENCE [LARGE SCALE GENOMIC DNA]</scope>
    <source>
        <strain evidence="8">ATCC 700847 / DSM 10411 / MH2</strain>
    </source>
</reference>
<name>F2LVH8_HIPMA</name>
<dbReference type="eggNOG" id="COG1454">
    <property type="taxonomic scope" value="Bacteria"/>
</dbReference>
<dbReference type="EC" id="1.1.1.1" evidence="7"/>
<dbReference type="GO" id="GO:0004022">
    <property type="term" value="F:alcohol dehydrogenase (NAD+) activity"/>
    <property type="evidence" value="ECO:0007669"/>
    <property type="project" value="UniProtKB-EC"/>
</dbReference>
<comment type="cofactor">
    <cofactor evidence="1">
        <name>Fe cation</name>
        <dbReference type="ChEBI" id="CHEBI:24875"/>
    </cofactor>
</comment>
<dbReference type="KEGG" id="hmr:Hipma_0792"/>
<dbReference type="Pfam" id="PF25137">
    <property type="entry name" value="ADH_Fe_C"/>
    <property type="match status" value="1"/>
</dbReference>
<evidence type="ECO:0000256" key="3">
    <source>
        <dbReference type="ARBA" id="ARBA00023002"/>
    </source>
</evidence>
<keyword evidence="4" id="KW-0520">NAD</keyword>
<dbReference type="PANTHER" id="PTHR11496:SF102">
    <property type="entry name" value="ALCOHOL DEHYDROGENASE 4"/>
    <property type="match status" value="1"/>
</dbReference>
<evidence type="ECO:0000313" key="8">
    <source>
        <dbReference type="Proteomes" id="UP000008139"/>
    </source>
</evidence>
<proteinExistence type="inferred from homology"/>
<protein>
    <submittedName>
        <fullName evidence="7">Alcohol dehydrogenase</fullName>
        <ecNumber evidence="7">1.1.1.1</ecNumber>
    </submittedName>
</protein>
<comment type="similarity">
    <text evidence="2">Belongs to the iron-containing alcohol dehydrogenase family.</text>
</comment>
<evidence type="ECO:0000313" key="7">
    <source>
        <dbReference type="EMBL" id="AEA33762.1"/>
    </source>
</evidence>
<dbReference type="Pfam" id="PF00465">
    <property type="entry name" value="Fe-ADH"/>
    <property type="match status" value="1"/>
</dbReference>
<reference evidence="8" key="2">
    <citation type="submission" date="2011-03" db="EMBL/GenBank/DDBJ databases">
        <title>The complete genome of Hippea maritima DSM 10411.</title>
        <authorList>
            <consortium name="US DOE Joint Genome Institute (JGI-PGF)"/>
            <person name="Lucas S."/>
            <person name="Copeland A."/>
            <person name="Lapidus A."/>
            <person name="Bruce D."/>
            <person name="Goodwin L."/>
            <person name="Pitluck S."/>
            <person name="Peters L."/>
            <person name="Kyrpides N."/>
            <person name="Mavromatis K."/>
            <person name="Pagani I."/>
            <person name="Ivanova N."/>
            <person name="Mikhailova N."/>
            <person name="Lu M."/>
            <person name="Detter J.C."/>
            <person name="Tapia R."/>
            <person name="Han C."/>
            <person name="Land M."/>
            <person name="Hauser L."/>
            <person name="Markowitz V."/>
            <person name="Cheng J.-F."/>
            <person name="Hugenholtz P."/>
            <person name="Woyke T."/>
            <person name="Wu D."/>
            <person name="Spring S."/>
            <person name="Schroeder M."/>
            <person name="Brambilla E."/>
            <person name="Klenk H.-P."/>
            <person name="Eisen J.A."/>
        </authorList>
    </citation>
    <scope>NUCLEOTIDE SEQUENCE [LARGE SCALE GENOMIC DNA]</scope>
    <source>
        <strain evidence="8">ATCC 700847 / DSM 10411 / MH2</strain>
    </source>
</reference>
<dbReference type="Gene3D" id="1.20.1090.10">
    <property type="entry name" value="Dehydroquinate synthase-like - alpha domain"/>
    <property type="match status" value="1"/>
</dbReference>
<dbReference type="FunCoup" id="F2LVH8">
    <property type="interactions" value="355"/>
</dbReference>
<dbReference type="SUPFAM" id="SSF56796">
    <property type="entry name" value="Dehydroquinate synthase-like"/>
    <property type="match status" value="1"/>
</dbReference>
<dbReference type="Proteomes" id="UP000008139">
    <property type="component" value="Chromosome"/>
</dbReference>
<dbReference type="InParanoid" id="F2LVH8"/>
<dbReference type="InterPro" id="IPR039697">
    <property type="entry name" value="Alcohol_dehydrogenase_Fe"/>
</dbReference>
<feature type="domain" description="Fe-containing alcohol dehydrogenase-like C-terminal" evidence="6">
    <location>
        <begin position="192"/>
        <end position="387"/>
    </location>
</feature>
<sequence>MMEFNFYAPLRIIFKENEINNIAAYTARNGNRVFLVVGKSHLKETGKLNEILEKFKRNSKIEEVIVFDKTPQNPDVEAIEEAKNEIIANRLNVVVAVGGGSAMDLAKIASICAKQEKGVWQLKEDPALNVLDAYPIICSPTTSGSGSEVTRYAVFNDNRKRVKVAFSSLSIYPTVSLIDPTLTYTMPQSVIANTGFDALSHAIEAYTSRSACPITDVYCREAISLIGVNLPKAYNSKDKNAMNNMSLAAMFAGMALNVGRASLPHALEHSLSAFNPELPHGLGLSMVMVPFLKRAVEHNKEKFADIAYLLGEDISNMGIDDAAKRCIDAVIEIKERIGLNKSLKDFGFDKKTIDELVDTTFWTMDHGIKNSPCEFSKEDIKQIYYEALEG</sequence>
<dbReference type="PROSITE" id="PS00913">
    <property type="entry name" value="ADH_IRON_1"/>
    <property type="match status" value="1"/>
</dbReference>